<dbReference type="PIRSF" id="PIRSF006091">
    <property type="entry name" value="E_trnsport_RnfG"/>
    <property type="match status" value="1"/>
</dbReference>
<reference evidence="9" key="1">
    <citation type="journal article" date="2023" name="Arch. Microbiol.">
        <title>Desulfoferula mesophilus gen. nov. sp. nov., a mesophilic sulfate-reducing bacterium isolated from a brackish lake sediment.</title>
        <authorList>
            <person name="Watanabe T."/>
            <person name="Yabe T."/>
            <person name="Tsuji J.M."/>
            <person name="Fukui M."/>
        </authorList>
    </citation>
    <scope>NUCLEOTIDE SEQUENCE [LARGE SCALE GENOMIC DNA]</scope>
    <source>
        <strain evidence="9">12FAK</strain>
    </source>
</reference>
<dbReference type="HAMAP" id="MF_00479">
    <property type="entry name" value="RsxG_RnfG"/>
    <property type="match status" value="1"/>
</dbReference>
<dbReference type="GO" id="GO:0009055">
    <property type="term" value="F:electron transfer activity"/>
    <property type="evidence" value="ECO:0007669"/>
    <property type="project" value="InterPro"/>
</dbReference>
<keyword evidence="6" id="KW-0812">Transmembrane</keyword>
<protein>
    <recommendedName>
        <fullName evidence="6">Ion-translocating oxidoreductase complex subunit G</fullName>
        <ecNumber evidence="6">7.-.-.-</ecNumber>
    </recommendedName>
    <alternativeName>
        <fullName evidence="6">Rnf electron transport complex subunit G</fullName>
    </alternativeName>
</protein>
<keyword evidence="4 6" id="KW-0288">FMN</keyword>
<dbReference type="PANTHER" id="PTHR36118:SF1">
    <property type="entry name" value="ION-TRANSLOCATING OXIDOREDUCTASE COMPLEX SUBUNIT G"/>
    <property type="match status" value="1"/>
</dbReference>
<feature type="modified residue" description="FMN phosphoryl threonine" evidence="6">
    <location>
        <position position="165"/>
    </location>
</feature>
<keyword evidence="1 6" id="KW-0813">Transport</keyword>
<keyword evidence="3 6" id="KW-0285">Flavoprotein</keyword>
<dbReference type="PANTHER" id="PTHR36118">
    <property type="entry name" value="ION-TRANSLOCATING OXIDOREDUCTASE COMPLEX SUBUNIT G"/>
    <property type="match status" value="1"/>
</dbReference>
<dbReference type="Proteomes" id="UP001366166">
    <property type="component" value="Chromosome"/>
</dbReference>
<evidence type="ECO:0000259" key="7">
    <source>
        <dbReference type="SMART" id="SM00900"/>
    </source>
</evidence>
<evidence type="ECO:0000256" key="2">
    <source>
        <dbReference type="ARBA" id="ARBA00022553"/>
    </source>
</evidence>
<dbReference type="InterPro" id="IPR007329">
    <property type="entry name" value="FMN-bd"/>
</dbReference>
<proteinExistence type="inferred from homology"/>
<comment type="cofactor">
    <cofactor evidence="6">
        <name>FMN</name>
        <dbReference type="ChEBI" id="CHEBI:58210"/>
    </cofactor>
</comment>
<evidence type="ECO:0000256" key="6">
    <source>
        <dbReference type="HAMAP-Rule" id="MF_00479"/>
    </source>
</evidence>
<evidence type="ECO:0000313" key="8">
    <source>
        <dbReference type="EMBL" id="BEQ14879.1"/>
    </source>
</evidence>
<dbReference type="KEGG" id="dmp:FAK_19450"/>
<dbReference type="GO" id="GO:0005886">
    <property type="term" value="C:plasma membrane"/>
    <property type="evidence" value="ECO:0007669"/>
    <property type="project" value="UniProtKB-SubCell"/>
</dbReference>
<dbReference type="EC" id="7.-.-.-" evidence="6"/>
<dbReference type="GO" id="GO:0022900">
    <property type="term" value="P:electron transport chain"/>
    <property type="evidence" value="ECO:0007669"/>
    <property type="project" value="UniProtKB-UniRule"/>
</dbReference>
<dbReference type="Pfam" id="PF04205">
    <property type="entry name" value="FMN_bind"/>
    <property type="match status" value="1"/>
</dbReference>
<name>A0AAU9EI00_9BACT</name>
<comment type="subcellular location">
    <subcellularLocation>
        <location evidence="6">Cell membrane</location>
        <topology evidence="6">Single-pass membrane protein</topology>
    </subcellularLocation>
</comment>
<keyword evidence="2 6" id="KW-0597">Phosphoprotein</keyword>
<sequence length="191" mass="20444">MRDILKMLVVLTAICAVSGFLLALVHDVTKEPIEYSRLKFVKEPAVKAVLSGYQNDPIKDRLSIPVGKDKKGKPVNLIVFPAKKDGKTFAVAFESTGSGYHGEIGVMLGVDLASKKLTGLSIVSHSETPGLGARIIEPNFTDSFKGKPMDKELGVGDINALSGATLSTKGVLAAVNKAQTTLDKYRDKMVQ</sequence>
<comment type="similarity">
    <text evidence="6">Belongs to the RnfG family.</text>
</comment>
<evidence type="ECO:0000256" key="5">
    <source>
        <dbReference type="ARBA" id="ARBA00022982"/>
    </source>
</evidence>
<dbReference type="RefSeq" id="WP_338606551.1">
    <property type="nucleotide sequence ID" value="NZ_AP028679.1"/>
</dbReference>
<dbReference type="GO" id="GO:0010181">
    <property type="term" value="F:FMN binding"/>
    <property type="evidence" value="ECO:0007669"/>
    <property type="project" value="InterPro"/>
</dbReference>
<dbReference type="AlphaFoldDB" id="A0AAU9EI00"/>
<evidence type="ECO:0000256" key="3">
    <source>
        <dbReference type="ARBA" id="ARBA00022630"/>
    </source>
</evidence>
<dbReference type="EMBL" id="AP028679">
    <property type="protein sequence ID" value="BEQ14879.1"/>
    <property type="molecule type" value="Genomic_DNA"/>
</dbReference>
<dbReference type="NCBIfam" id="NF045876">
    <property type="entry name" value="RnfG_DVU2794"/>
    <property type="match status" value="1"/>
</dbReference>
<evidence type="ECO:0000256" key="4">
    <source>
        <dbReference type="ARBA" id="ARBA00022643"/>
    </source>
</evidence>
<keyword evidence="6" id="KW-1133">Transmembrane helix</keyword>
<dbReference type="NCBIfam" id="TIGR01947">
    <property type="entry name" value="rnfG"/>
    <property type="match status" value="1"/>
</dbReference>
<accession>A0AAU9EI00</accession>
<evidence type="ECO:0000256" key="1">
    <source>
        <dbReference type="ARBA" id="ARBA00022448"/>
    </source>
</evidence>
<keyword evidence="6" id="KW-1278">Translocase</keyword>
<keyword evidence="6" id="KW-0472">Membrane</keyword>
<keyword evidence="5 6" id="KW-0249">Electron transport</keyword>
<dbReference type="SMART" id="SM00900">
    <property type="entry name" value="FMN_bind"/>
    <property type="match status" value="1"/>
</dbReference>
<comment type="subunit">
    <text evidence="6">The complex is composed of six subunits: RnfA, RnfB, RnfC, RnfD, RnfE and RnfG.</text>
</comment>
<keyword evidence="6" id="KW-1003">Cell membrane</keyword>
<feature type="domain" description="FMN-binding" evidence="7">
    <location>
        <begin position="99"/>
        <end position="182"/>
    </location>
</feature>
<dbReference type="InterPro" id="IPR010209">
    <property type="entry name" value="Ion_transpt_RnfG/RsxG"/>
</dbReference>
<organism evidence="8 9">
    <name type="scientific">Desulfoferula mesophila</name>
    <dbReference type="NCBI Taxonomy" id="3058419"/>
    <lineage>
        <taxon>Bacteria</taxon>
        <taxon>Pseudomonadati</taxon>
        <taxon>Thermodesulfobacteriota</taxon>
        <taxon>Desulfarculia</taxon>
        <taxon>Desulfarculales</taxon>
        <taxon>Desulfarculaceae</taxon>
        <taxon>Desulfoferula</taxon>
    </lineage>
</organism>
<gene>
    <name evidence="6" type="primary">rnfG</name>
    <name evidence="8" type="ORF">FAK_19450</name>
</gene>
<keyword evidence="9" id="KW-1185">Reference proteome</keyword>
<comment type="function">
    <text evidence="6">Part of a membrane-bound complex that couples electron transfer with translocation of ions across the membrane.</text>
</comment>
<evidence type="ECO:0000313" key="9">
    <source>
        <dbReference type="Proteomes" id="UP001366166"/>
    </source>
</evidence>